<keyword evidence="3" id="KW-1185">Reference proteome</keyword>
<proteinExistence type="predicted"/>
<organism evidence="3 4">
    <name type="scientific">Aplysia californica</name>
    <name type="common">California sea hare</name>
    <dbReference type="NCBI Taxonomy" id="6500"/>
    <lineage>
        <taxon>Eukaryota</taxon>
        <taxon>Metazoa</taxon>
        <taxon>Spiralia</taxon>
        <taxon>Lophotrochozoa</taxon>
        <taxon>Mollusca</taxon>
        <taxon>Gastropoda</taxon>
        <taxon>Heterobranchia</taxon>
        <taxon>Euthyneura</taxon>
        <taxon>Tectipleura</taxon>
        <taxon>Aplysiida</taxon>
        <taxon>Aplysioidea</taxon>
        <taxon>Aplysiidae</taxon>
        <taxon>Aplysia</taxon>
    </lineage>
</organism>
<dbReference type="Proteomes" id="UP000694888">
    <property type="component" value="Unplaced"/>
</dbReference>
<feature type="transmembrane region" description="Helical" evidence="2">
    <location>
        <begin position="33"/>
        <end position="56"/>
    </location>
</feature>
<name>A0ABM1ABJ5_APLCA</name>
<evidence type="ECO:0000256" key="1">
    <source>
        <dbReference type="SAM" id="MobiDB-lite"/>
    </source>
</evidence>
<evidence type="ECO:0000256" key="2">
    <source>
        <dbReference type="SAM" id="Phobius"/>
    </source>
</evidence>
<accession>A0ABM1ABJ5</accession>
<keyword evidence="2" id="KW-0472">Membrane</keyword>
<dbReference type="RefSeq" id="XP_012944545.1">
    <property type="nucleotide sequence ID" value="XM_013089091.2"/>
</dbReference>
<sequence>MEGSPTIESGGNKYSPNEESQAQSQKGRRTSCIVIAAVVIGCLLVVALVLGVYFGLKGSDESSQPESQVRGHQNGTRWNDLSVTWGPIPSDPKYFAQMPRTVQNALSLGFKKISDCDLTVPWRGQRFVKDNDYAVVLLYDVNGYIAGIQTSIPNNGSSGYPSASVQPPFVTDGDRYTISAYFVNPSIICTKGRTKEEFSSQGTGSNLYLQRTEDPEASTLIPRQETGIAATKWTEGQCFASMGRHYWYDVRRDMSCDSLFPVFLLYNWGRLTAFGWAMVTDLSSLRYEHPSAAVLQAFIKEPPTCLFQMKAISTMHIYLIDDAHLSPC</sequence>
<keyword evidence="2" id="KW-0812">Transmembrane</keyword>
<protein>
    <submittedName>
        <fullName evidence="4">Uncharacterized protein LOC101851613</fullName>
    </submittedName>
</protein>
<evidence type="ECO:0000313" key="3">
    <source>
        <dbReference type="Proteomes" id="UP000694888"/>
    </source>
</evidence>
<evidence type="ECO:0000313" key="4">
    <source>
        <dbReference type="RefSeq" id="XP_012944545.1"/>
    </source>
</evidence>
<reference evidence="4" key="1">
    <citation type="submission" date="2025-08" db="UniProtKB">
        <authorList>
            <consortium name="RefSeq"/>
        </authorList>
    </citation>
    <scope>IDENTIFICATION</scope>
</reference>
<feature type="region of interest" description="Disordered" evidence="1">
    <location>
        <begin position="1"/>
        <end position="25"/>
    </location>
</feature>
<dbReference type="GeneID" id="101851613"/>
<gene>
    <name evidence="4" type="primary">LOC101851613</name>
</gene>
<keyword evidence="2" id="KW-1133">Transmembrane helix</keyword>